<name>A0A316A6H3_9ACTN</name>
<dbReference type="InterPro" id="IPR011008">
    <property type="entry name" value="Dimeric_a/b-barrel"/>
</dbReference>
<protein>
    <submittedName>
        <fullName evidence="2">Quinol monooxygenase YgiN</fullName>
    </submittedName>
</protein>
<keyword evidence="3" id="KW-1185">Reference proteome</keyword>
<sequence>MTTPTDERRDLLTVVATMRARAGKEEELREALEALVEPTSHEAGYVNYDLHQNLEDPAEFAFYENWESPDHLDAHLAAPHLVEFVEKIPDLLDGPLVVRRMRRIA</sequence>
<dbReference type="Proteomes" id="UP000245469">
    <property type="component" value="Unassembled WGS sequence"/>
</dbReference>
<dbReference type="AlphaFoldDB" id="A0A316A6H3"/>
<dbReference type="Gene3D" id="3.30.70.100">
    <property type="match status" value="1"/>
</dbReference>
<reference evidence="2 3" key="1">
    <citation type="submission" date="2018-03" db="EMBL/GenBank/DDBJ databases">
        <title>Genomic Encyclopedia of Archaeal and Bacterial Type Strains, Phase II (KMG-II): from individual species to whole genera.</title>
        <authorList>
            <person name="Goeker M."/>
        </authorList>
    </citation>
    <scope>NUCLEOTIDE SEQUENCE [LARGE SCALE GENOMIC DNA]</scope>
    <source>
        <strain evidence="2 3">DSM 44889</strain>
    </source>
</reference>
<dbReference type="PANTHER" id="PTHR33336:SF15">
    <property type="entry name" value="ABM DOMAIN-CONTAINING PROTEIN"/>
    <property type="match status" value="1"/>
</dbReference>
<gene>
    <name evidence="2" type="ORF">BXY45_112100</name>
</gene>
<dbReference type="InterPro" id="IPR007138">
    <property type="entry name" value="ABM_dom"/>
</dbReference>
<dbReference type="GO" id="GO:0004497">
    <property type="term" value="F:monooxygenase activity"/>
    <property type="evidence" value="ECO:0007669"/>
    <property type="project" value="UniProtKB-KW"/>
</dbReference>
<dbReference type="InterPro" id="IPR050744">
    <property type="entry name" value="AI-2_Isomerase_LsrG"/>
</dbReference>
<evidence type="ECO:0000313" key="2">
    <source>
        <dbReference type="EMBL" id="PWJ53526.1"/>
    </source>
</evidence>
<dbReference type="SUPFAM" id="SSF54909">
    <property type="entry name" value="Dimeric alpha+beta barrel"/>
    <property type="match status" value="1"/>
</dbReference>
<comment type="caution">
    <text evidence="2">The sequence shown here is derived from an EMBL/GenBank/DDBJ whole genome shotgun (WGS) entry which is preliminary data.</text>
</comment>
<evidence type="ECO:0000313" key="3">
    <source>
        <dbReference type="Proteomes" id="UP000245469"/>
    </source>
</evidence>
<dbReference type="PROSITE" id="PS51725">
    <property type="entry name" value="ABM"/>
    <property type="match status" value="1"/>
</dbReference>
<organism evidence="2 3">
    <name type="scientific">Quadrisphaera granulorum</name>
    <dbReference type="NCBI Taxonomy" id="317664"/>
    <lineage>
        <taxon>Bacteria</taxon>
        <taxon>Bacillati</taxon>
        <taxon>Actinomycetota</taxon>
        <taxon>Actinomycetes</taxon>
        <taxon>Kineosporiales</taxon>
        <taxon>Kineosporiaceae</taxon>
        <taxon>Quadrisphaera</taxon>
    </lineage>
</organism>
<feature type="domain" description="ABM" evidence="1">
    <location>
        <begin position="12"/>
        <end position="101"/>
    </location>
</feature>
<keyword evidence="2" id="KW-0560">Oxidoreductase</keyword>
<accession>A0A316A6H3</accession>
<evidence type="ECO:0000259" key="1">
    <source>
        <dbReference type="PROSITE" id="PS51725"/>
    </source>
</evidence>
<proteinExistence type="predicted"/>
<dbReference type="RefSeq" id="WP_109774546.1">
    <property type="nucleotide sequence ID" value="NZ_QGDQ01000012.1"/>
</dbReference>
<dbReference type="EMBL" id="QGDQ01000012">
    <property type="protein sequence ID" value="PWJ53526.1"/>
    <property type="molecule type" value="Genomic_DNA"/>
</dbReference>
<dbReference type="OrthoDB" id="5080511at2"/>
<dbReference type="PANTHER" id="PTHR33336">
    <property type="entry name" value="QUINOL MONOOXYGENASE YGIN-RELATED"/>
    <property type="match status" value="1"/>
</dbReference>
<dbReference type="Pfam" id="PF03992">
    <property type="entry name" value="ABM"/>
    <property type="match status" value="1"/>
</dbReference>
<keyword evidence="2" id="KW-0503">Monooxygenase</keyword>